<dbReference type="EMBL" id="BMIS01000013">
    <property type="protein sequence ID" value="GGE76279.1"/>
    <property type="molecule type" value="Genomic_DNA"/>
</dbReference>
<proteinExistence type="inferred from homology"/>
<evidence type="ECO:0000256" key="1">
    <source>
        <dbReference type="ARBA" id="ARBA00009437"/>
    </source>
</evidence>
<dbReference type="PANTHER" id="PTHR30346:SF29">
    <property type="entry name" value="LYSR SUBSTRATE-BINDING"/>
    <property type="match status" value="1"/>
</dbReference>
<organism evidence="6 7">
    <name type="scientific">Nesterenkonia cremea</name>
    <dbReference type="NCBI Taxonomy" id="1882340"/>
    <lineage>
        <taxon>Bacteria</taxon>
        <taxon>Bacillati</taxon>
        <taxon>Actinomycetota</taxon>
        <taxon>Actinomycetes</taxon>
        <taxon>Micrococcales</taxon>
        <taxon>Micrococcaceae</taxon>
        <taxon>Nesterenkonia</taxon>
    </lineage>
</organism>
<dbReference type="InterPro" id="IPR000847">
    <property type="entry name" value="LysR_HTH_N"/>
</dbReference>
<dbReference type="InterPro" id="IPR005119">
    <property type="entry name" value="LysR_subst-bd"/>
</dbReference>
<protein>
    <submittedName>
        <fullName evidence="6">LysR family transcriptional regulator</fullName>
    </submittedName>
</protein>
<reference evidence="6" key="2">
    <citation type="submission" date="2020-09" db="EMBL/GenBank/DDBJ databases">
        <authorList>
            <person name="Sun Q."/>
            <person name="Zhou Y."/>
        </authorList>
    </citation>
    <scope>NUCLEOTIDE SEQUENCE</scope>
    <source>
        <strain evidence="6">CGMCC 1.15388</strain>
    </source>
</reference>
<evidence type="ECO:0000313" key="7">
    <source>
        <dbReference type="Proteomes" id="UP000633136"/>
    </source>
</evidence>
<dbReference type="Gene3D" id="3.40.190.10">
    <property type="entry name" value="Periplasmic binding protein-like II"/>
    <property type="match status" value="2"/>
</dbReference>
<name>A0A917ESW7_9MICC</name>
<dbReference type="InterPro" id="IPR036390">
    <property type="entry name" value="WH_DNA-bd_sf"/>
</dbReference>
<dbReference type="PANTHER" id="PTHR30346">
    <property type="entry name" value="TRANSCRIPTIONAL DUAL REGULATOR HCAR-RELATED"/>
    <property type="match status" value="1"/>
</dbReference>
<dbReference type="Gene3D" id="1.10.10.10">
    <property type="entry name" value="Winged helix-like DNA-binding domain superfamily/Winged helix DNA-binding domain"/>
    <property type="match status" value="1"/>
</dbReference>
<feature type="domain" description="HTH lysR-type" evidence="5">
    <location>
        <begin position="6"/>
        <end position="63"/>
    </location>
</feature>
<keyword evidence="7" id="KW-1185">Reference proteome</keyword>
<gene>
    <name evidence="6" type="ORF">GCM10011401_24560</name>
</gene>
<dbReference type="GO" id="GO:0003677">
    <property type="term" value="F:DNA binding"/>
    <property type="evidence" value="ECO:0007669"/>
    <property type="project" value="UniProtKB-KW"/>
</dbReference>
<evidence type="ECO:0000313" key="6">
    <source>
        <dbReference type="EMBL" id="GGE76279.1"/>
    </source>
</evidence>
<comment type="caution">
    <text evidence="6">The sequence shown here is derived from an EMBL/GenBank/DDBJ whole genome shotgun (WGS) entry which is preliminary data.</text>
</comment>
<dbReference type="Pfam" id="PF00126">
    <property type="entry name" value="HTH_1"/>
    <property type="match status" value="1"/>
</dbReference>
<dbReference type="InterPro" id="IPR036388">
    <property type="entry name" value="WH-like_DNA-bd_sf"/>
</dbReference>
<comment type="similarity">
    <text evidence="1">Belongs to the LysR transcriptional regulatory family.</text>
</comment>
<dbReference type="GO" id="GO:0003700">
    <property type="term" value="F:DNA-binding transcription factor activity"/>
    <property type="evidence" value="ECO:0007669"/>
    <property type="project" value="InterPro"/>
</dbReference>
<evidence type="ECO:0000256" key="4">
    <source>
        <dbReference type="ARBA" id="ARBA00023163"/>
    </source>
</evidence>
<dbReference type="SUPFAM" id="SSF46785">
    <property type="entry name" value="Winged helix' DNA-binding domain"/>
    <property type="match status" value="1"/>
</dbReference>
<reference evidence="6" key="1">
    <citation type="journal article" date="2014" name="Int. J. Syst. Evol. Microbiol.">
        <title>Complete genome sequence of Corynebacterium casei LMG S-19264T (=DSM 44701T), isolated from a smear-ripened cheese.</title>
        <authorList>
            <consortium name="US DOE Joint Genome Institute (JGI-PGF)"/>
            <person name="Walter F."/>
            <person name="Albersmeier A."/>
            <person name="Kalinowski J."/>
            <person name="Ruckert C."/>
        </authorList>
    </citation>
    <scope>NUCLEOTIDE SEQUENCE</scope>
    <source>
        <strain evidence="6">CGMCC 1.15388</strain>
    </source>
</reference>
<evidence type="ECO:0000259" key="5">
    <source>
        <dbReference type="PROSITE" id="PS50931"/>
    </source>
</evidence>
<dbReference type="Pfam" id="PF03466">
    <property type="entry name" value="LysR_substrate"/>
    <property type="match status" value="1"/>
</dbReference>
<keyword evidence="4" id="KW-0804">Transcription</keyword>
<dbReference type="GO" id="GO:0032993">
    <property type="term" value="C:protein-DNA complex"/>
    <property type="evidence" value="ECO:0007669"/>
    <property type="project" value="TreeGrafter"/>
</dbReference>
<dbReference type="SUPFAM" id="SSF53850">
    <property type="entry name" value="Periplasmic binding protein-like II"/>
    <property type="match status" value="1"/>
</dbReference>
<evidence type="ECO:0000256" key="2">
    <source>
        <dbReference type="ARBA" id="ARBA00023015"/>
    </source>
</evidence>
<sequence>MYFECMLDRRLELLRMVAHVGTVTAAANALYRSPSGVSRQIQELANELGVELLKPEGRRVKLTPEGRALVNYADAAHQRWEETRSTLRVSDELAGQVTVVAHPSAVTTLFAPTIDKLATRHPGLKLKIIEDQPPKNFHRLITTEADICLAVVEEGVPNRSDPRFAQVELTREPIDALLPSSHELASEGVLNLRNLADEQWIIPAQGQAGHDEVLTACRSAGFTPSVVHYAREWSTVAALVQTTGAVSLTSRFAPTQSSEAIAVPLGGDPVPSRQLILTTRAGAEQGAPITAVADALSSQVKNVTREERDH</sequence>
<dbReference type="AlphaFoldDB" id="A0A917ESW7"/>
<keyword evidence="2" id="KW-0805">Transcription regulation</keyword>
<dbReference type="PROSITE" id="PS50931">
    <property type="entry name" value="HTH_LYSR"/>
    <property type="match status" value="1"/>
</dbReference>
<dbReference type="Proteomes" id="UP000633136">
    <property type="component" value="Unassembled WGS sequence"/>
</dbReference>
<keyword evidence="3" id="KW-0238">DNA-binding</keyword>
<accession>A0A917ESW7</accession>
<evidence type="ECO:0000256" key="3">
    <source>
        <dbReference type="ARBA" id="ARBA00023125"/>
    </source>
</evidence>